<dbReference type="OMA" id="EWYVNIS"/>
<protein>
    <recommendedName>
        <fullName evidence="7">Major facilitator superfamily (MFS) profile domain-containing protein</fullName>
    </recommendedName>
</protein>
<evidence type="ECO:0000256" key="3">
    <source>
        <dbReference type="ARBA" id="ARBA00022692"/>
    </source>
</evidence>
<keyword evidence="3 6" id="KW-0812">Transmembrane</keyword>
<dbReference type="HOGENOM" id="CLU_001265_10_2_1"/>
<keyword evidence="4 6" id="KW-1133">Transmembrane helix</keyword>
<feature type="transmembrane region" description="Helical" evidence="6">
    <location>
        <begin position="173"/>
        <end position="198"/>
    </location>
</feature>
<evidence type="ECO:0000256" key="2">
    <source>
        <dbReference type="ARBA" id="ARBA00022448"/>
    </source>
</evidence>
<dbReference type="GeneTree" id="ENSGT00830000128422"/>
<dbReference type="Ensembl" id="ENSCSAVT00000001940.1">
    <property type="protein sequence ID" value="ENSCSAVP00000001907.1"/>
    <property type="gene ID" value="ENSCSAVG00000001112.1"/>
</dbReference>
<dbReference type="AlphaFoldDB" id="H2Y9A9"/>
<feature type="transmembrane region" description="Helical" evidence="6">
    <location>
        <begin position="20"/>
        <end position="41"/>
    </location>
</feature>
<reference evidence="9" key="1">
    <citation type="submission" date="2003-08" db="EMBL/GenBank/DDBJ databases">
        <authorList>
            <person name="Birren B."/>
            <person name="Nusbaum C."/>
            <person name="Abebe A."/>
            <person name="Abouelleil A."/>
            <person name="Adekoya E."/>
            <person name="Ait-zahra M."/>
            <person name="Allen N."/>
            <person name="Allen T."/>
            <person name="An P."/>
            <person name="Anderson M."/>
            <person name="Anderson S."/>
            <person name="Arachchi H."/>
            <person name="Armbruster J."/>
            <person name="Bachantsang P."/>
            <person name="Baldwin J."/>
            <person name="Barry A."/>
            <person name="Bayul T."/>
            <person name="Blitshsteyn B."/>
            <person name="Bloom T."/>
            <person name="Blye J."/>
            <person name="Boguslavskiy L."/>
            <person name="Borowsky M."/>
            <person name="Boukhgalter B."/>
            <person name="Brunache A."/>
            <person name="Butler J."/>
            <person name="Calixte N."/>
            <person name="Calvo S."/>
            <person name="Camarata J."/>
            <person name="Campo K."/>
            <person name="Chang J."/>
            <person name="Cheshatsang Y."/>
            <person name="Citroen M."/>
            <person name="Collymore A."/>
            <person name="Considine T."/>
            <person name="Cook A."/>
            <person name="Cooke P."/>
            <person name="Corum B."/>
            <person name="Cuomo C."/>
            <person name="David R."/>
            <person name="Dawoe T."/>
            <person name="Degray S."/>
            <person name="Dodge S."/>
            <person name="Dooley K."/>
            <person name="Dorje P."/>
            <person name="Dorjee K."/>
            <person name="Dorris L."/>
            <person name="Duffey N."/>
            <person name="Dupes A."/>
            <person name="Elkins T."/>
            <person name="Engels R."/>
            <person name="Erickson J."/>
            <person name="Farina A."/>
            <person name="Faro S."/>
            <person name="Ferreira P."/>
            <person name="Fischer H."/>
            <person name="Fitzgerald M."/>
            <person name="Foley K."/>
            <person name="Gage D."/>
            <person name="Galagan J."/>
            <person name="Gearin G."/>
            <person name="Gnerre S."/>
            <person name="Gnirke A."/>
            <person name="Goyette A."/>
            <person name="Graham J."/>
            <person name="Grandbois E."/>
            <person name="Gyaltsen K."/>
            <person name="Hafez N."/>
            <person name="Hagopian D."/>
            <person name="Hagos B."/>
            <person name="Hall J."/>
            <person name="Hatcher B."/>
            <person name="Heller A."/>
            <person name="Higgins H."/>
            <person name="Honan T."/>
            <person name="Horn A."/>
            <person name="Houde N."/>
            <person name="Hughes L."/>
            <person name="Hulme W."/>
            <person name="Husby E."/>
            <person name="Iliev I."/>
            <person name="Jaffe D."/>
            <person name="Jones C."/>
            <person name="Kamal M."/>
            <person name="Kamat A."/>
            <person name="Kamvysselis M."/>
            <person name="Karlsson E."/>
            <person name="Kells C."/>
            <person name="Kieu A."/>
            <person name="Kisner P."/>
            <person name="Kodira C."/>
            <person name="Kulbokas E."/>
            <person name="Labutti K."/>
            <person name="Lama D."/>
            <person name="Landers T."/>
            <person name="Leger J."/>
            <person name="Levine S."/>
            <person name="Lewis D."/>
            <person name="Lewis T."/>
            <person name="Lindblad-toh K."/>
            <person name="Liu X."/>
            <person name="Lokyitsang T."/>
            <person name="Lokyitsang Y."/>
            <person name="Lucien O."/>
            <person name="Lui A."/>
            <person name="Ma L.J."/>
            <person name="Mabbitt R."/>
            <person name="Macdonald J."/>
            <person name="Maclean C."/>
            <person name="Major J."/>
            <person name="Manning J."/>
            <person name="Marabella R."/>
            <person name="Maru K."/>
            <person name="Matthews C."/>
            <person name="Mauceli E."/>
            <person name="Mccarthy M."/>
            <person name="Mcdonough S."/>
            <person name="Mcghee T."/>
            <person name="Meldrim J."/>
            <person name="Meneus L."/>
            <person name="Mesirov J."/>
            <person name="Mihalev A."/>
            <person name="Mihova T."/>
            <person name="Mikkelsen T."/>
            <person name="Mlenga V."/>
            <person name="Moru K."/>
            <person name="Mozes J."/>
            <person name="Mulrain L."/>
            <person name="Munson G."/>
            <person name="Naylor J."/>
            <person name="Newes C."/>
            <person name="Nguyen C."/>
            <person name="Nguyen N."/>
            <person name="Nguyen T."/>
            <person name="Nicol R."/>
            <person name="Nielsen C."/>
            <person name="Nizzari M."/>
            <person name="Norbu C."/>
            <person name="Norbu N."/>
            <person name="O'donnell P."/>
            <person name="Okoawo O."/>
            <person name="O'leary S."/>
            <person name="Omotosho B."/>
            <person name="O'neill K."/>
            <person name="Osman S."/>
            <person name="Parker S."/>
            <person name="Perrin D."/>
            <person name="Phunkhang P."/>
            <person name="Piqani B."/>
            <person name="Purcell S."/>
            <person name="Rachupka T."/>
            <person name="Ramasamy U."/>
            <person name="Rameau R."/>
            <person name="Ray V."/>
            <person name="Raymond C."/>
            <person name="Retta R."/>
            <person name="Richardson S."/>
            <person name="Rise C."/>
            <person name="Rodriguez J."/>
            <person name="Rogers J."/>
            <person name="Rogov P."/>
            <person name="Rutman M."/>
            <person name="Schupbach R."/>
            <person name="Seaman C."/>
            <person name="Settipalli S."/>
            <person name="Sharpe T."/>
            <person name="Sheridan J."/>
            <person name="Sherpa N."/>
            <person name="Shi J."/>
            <person name="Smirnov S."/>
            <person name="Smith C."/>
            <person name="Sougnez C."/>
            <person name="Spencer B."/>
            <person name="Stalker J."/>
            <person name="Stange-thomann N."/>
            <person name="Stavropoulos S."/>
            <person name="Stetson K."/>
            <person name="Stone C."/>
            <person name="Stone S."/>
            <person name="Stubbs M."/>
            <person name="Talamas J."/>
            <person name="Tchuinga P."/>
            <person name="Tenzing P."/>
            <person name="Tesfaye S."/>
            <person name="Theodore J."/>
            <person name="Thoulutsang Y."/>
            <person name="Topham K."/>
            <person name="Towey S."/>
            <person name="Tsamla T."/>
            <person name="Tsomo N."/>
            <person name="Vallee D."/>
            <person name="Vassiliev H."/>
            <person name="Venkataraman V."/>
            <person name="Vinson J."/>
            <person name="Vo A."/>
            <person name="Wade C."/>
            <person name="Wang S."/>
            <person name="Wangchuk T."/>
            <person name="Wangdi T."/>
            <person name="Whittaker C."/>
            <person name="Wilkinson J."/>
            <person name="Wu Y."/>
            <person name="Wyman D."/>
            <person name="Yadav S."/>
            <person name="Yang S."/>
            <person name="Yang X."/>
            <person name="Yeager S."/>
            <person name="Yee E."/>
            <person name="Young G."/>
            <person name="Zainoun J."/>
            <person name="Zembeck L."/>
            <person name="Zimmer A."/>
            <person name="Zody M."/>
            <person name="Lander E."/>
        </authorList>
    </citation>
    <scope>NUCLEOTIDE SEQUENCE [LARGE SCALE GENOMIC DNA]</scope>
</reference>
<dbReference type="InterPro" id="IPR036259">
    <property type="entry name" value="MFS_trans_sf"/>
</dbReference>
<feature type="transmembrane region" description="Helical" evidence="6">
    <location>
        <begin position="279"/>
        <end position="299"/>
    </location>
</feature>
<comment type="subcellular location">
    <subcellularLocation>
        <location evidence="1">Membrane</location>
        <topology evidence="1">Multi-pass membrane protein</topology>
    </subcellularLocation>
</comment>
<dbReference type="GO" id="GO:0031526">
    <property type="term" value="C:brush border membrane"/>
    <property type="evidence" value="ECO:0007669"/>
    <property type="project" value="TreeGrafter"/>
</dbReference>
<evidence type="ECO:0000259" key="7">
    <source>
        <dbReference type="PROSITE" id="PS50850"/>
    </source>
</evidence>
<dbReference type="InParanoid" id="H2Y9A9"/>
<name>H2Y9A9_CIOSA</name>
<feature type="transmembrane region" description="Helical" evidence="6">
    <location>
        <begin position="365"/>
        <end position="385"/>
    </location>
</feature>
<evidence type="ECO:0000313" key="9">
    <source>
        <dbReference type="Proteomes" id="UP000007875"/>
    </source>
</evidence>
<feature type="domain" description="Major facilitator superfamily (MFS) profile" evidence="7">
    <location>
        <begin position="19"/>
        <end position="452"/>
    </location>
</feature>
<dbReference type="PANTHER" id="PTHR23504">
    <property type="entry name" value="MAJOR FACILITATOR SUPERFAMILY DOMAIN-CONTAINING PROTEIN 10"/>
    <property type="match status" value="1"/>
</dbReference>
<dbReference type="InterPro" id="IPR020846">
    <property type="entry name" value="MFS_dom"/>
</dbReference>
<dbReference type="PANTHER" id="PTHR23504:SF31">
    <property type="entry name" value="MAJOR FACILITATOR SUPERFAMILY DOMAIN-CONTAINING PROTEIN 10"/>
    <property type="match status" value="1"/>
</dbReference>
<proteinExistence type="predicted"/>
<feature type="transmembrane region" description="Helical" evidence="6">
    <location>
        <begin position="204"/>
        <end position="224"/>
    </location>
</feature>
<dbReference type="InterPro" id="IPR011701">
    <property type="entry name" value="MFS"/>
</dbReference>
<feature type="transmembrane region" description="Helical" evidence="6">
    <location>
        <begin position="430"/>
        <end position="447"/>
    </location>
</feature>
<accession>H2Y9A9</accession>
<dbReference type="PROSITE" id="PS50850">
    <property type="entry name" value="MFS"/>
    <property type="match status" value="1"/>
</dbReference>
<dbReference type="Proteomes" id="UP000007875">
    <property type="component" value="Unassembled WGS sequence"/>
</dbReference>
<feature type="transmembrane region" description="Helical" evidence="6">
    <location>
        <begin position="405"/>
        <end position="424"/>
    </location>
</feature>
<dbReference type="eggNOG" id="KOG2615">
    <property type="taxonomic scope" value="Eukaryota"/>
</dbReference>
<evidence type="ECO:0000256" key="1">
    <source>
        <dbReference type="ARBA" id="ARBA00004141"/>
    </source>
</evidence>
<reference evidence="8" key="3">
    <citation type="submission" date="2025-09" db="UniProtKB">
        <authorList>
            <consortium name="Ensembl"/>
        </authorList>
    </citation>
    <scope>IDENTIFICATION</scope>
</reference>
<organism evidence="8 9">
    <name type="scientific">Ciona savignyi</name>
    <name type="common">Pacific transparent sea squirt</name>
    <dbReference type="NCBI Taxonomy" id="51511"/>
    <lineage>
        <taxon>Eukaryota</taxon>
        <taxon>Metazoa</taxon>
        <taxon>Chordata</taxon>
        <taxon>Tunicata</taxon>
        <taxon>Ascidiacea</taxon>
        <taxon>Phlebobranchia</taxon>
        <taxon>Cionidae</taxon>
        <taxon>Ciona</taxon>
    </lineage>
</organism>
<sequence length="452" mass="49185">IIKMTKDLVANEDVQSQKVLKTLFISLVIDLLGFTVILPLFPSLLEYYKENDKGSLYASMEASVSAFRQTIGIPETEDVNSVLFGGLIGSLFSFLQFLNSPVFGAISDVYGRKPMIIISLTGSVISYFIWMISDSFLLFLIARIVAGISEANVSISTAAIADLPTAKLRSRGMAAIGIAFSIGFVVGPLVGVIFSKYFVSHAKFFVGPAIFGVVITILDILYVIKNLPESLHPSKRAKSVVSSFNEFFHLLNPFALFQFSAVKSVRHTQKSHTLQKLGLIYFLYLFLFSGLEFTLTFLAHKRFNFSRMDQGKMFAVLGFTMAIVQGGYVRRKMPGKERKLAISGILFLITGFIIVGLAWTPTLLYVGLMLFAVAAATVIPCLSSLTASHGLVSEKGRVMGILRSLGALARAVGPMLASASYWLLGAKVTYIGGGLLLLVPLILLTALKPDPA</sequence>
<reference evidence="8" key="2">
    <citation type="submission" date="2025-08" db="UniProtKB">
        <authorList>
            <consortium name="Ensembl"/>
        </authorList>
    </citation>
    <scope>IDENTIFICATION</scope>
</reference>
<feature type="transmembrane region" description="Helical" evidence="6">
    <location>
        <begin position="82"/>
        <end position="103"/>
    </location>
</feature>
<dbReference type="Pfam" id="PF07690">
    <property type="entry name" value="MFS_1"/>
    <property type="match status" value="1"/>
</dbReference>
<evidence type="ECO:0000313" key="8">
    <source>
        <dbReference type="Ensembl" id="ENSCSAVP00000001907.1"/>
    </source>
</evidence>
<evidence type="ECO:0000256" key="4">
    <source>
        <dbReference type="ARBA" id="ARBA00022989"/>
    </source>
</evidence>
<dbReference type="SUPFAM" id="SSF103473">
    <property type="entry name" value="MFS general substrate transporter"/>
    <property type="match status" value="1"/>
</dbReference>
<keyword evidence="2" id="KW-0813">Transport</keyword>
<feature type="transmembrane region" description="Helical" evidence="6">
    <location>
        <begin position="340"/>
        <end position="359"/>
    </location>
</feature>
<evidence type="ECO:0000256" key="6">
    <source>
        <dbReference type="SAM" id="Phobius"/>
    </source>
</evidence>
<evidence type="ECO:0000256" key="5">
    <source>
        <dbReference type="ARBA" id="ARBA00023136"/>
    </source>
</evidence>
<dbReference type="FunFam" id="1.20.1250.20:FF:000223">
    <property type="entry name" value="Major facilitator superfamily domain-containing protein"/>
    <property type="match status" value="1"/>
</dbReference>
<dbReference type="STRING" id="51511.ENSCSAVP00000001907"/>
<dbReference type="GO" id="GO:0022857">
    <property type="term" value="F:transmembrane transporter activity"/>
    <property type="evidence" value="ECO:0007669"/>
    <property type="project" value="InterPro"/>
</dbReference>
<keyword evidence="9" id="KW-1185">Reference proteome</keyword>
<keyword evidence="5 6" id="KW-0472">Membrane</keyword>
<dbReference type="Gene3D" id="1.20.1250.20">
    <property type="entry name" value="MFS general substrate transporter like domains"/>
    <property type="match status" value="1"/>
</dbReference>